<organism evidence="1 2">
    <name type="scientific">Kluyvera cryocrescens</name>
    <name type="common">Kluyvera citrophila</name>
    <dbReference type="NCBI Taxonomy" id="580"/>
    <lineage>
        <taxon>Bacteria</taxon>
        <taxon>Pseudomonadati</taxon>
        <taxon>Pseudomonadota</taxon>
        <taxon>Gammaproteobacteria</taxon>
        <taxon>Enterobacterales</taxon>
        <taxon>Enterobacteriaceae</taxon>
        <taxon>Kluyvera</taxon>
    </lineage>
</organism>
<dbReference type="AlphaFoldDB" id="A0A485BSB2"/>
<sequence length="49" mass="5022">MSNLFAGAQNLGKSFMLPIAVLPAAGLLLGFGGVFTNPVTLSTYPAPQQ</sequence>
<gene>
    <name evidence="1" type="primary">glcB_3</name>
    <name evidence="1" type="ORF">NCTC12993_05371</name>
</gene>
<accession>A0A485BSB2</accession>
<evidence type="ECO:0000313" key="1">
    <source>
        <dbReference type="EMBL" id="VFS76200.1"/>
    </source>
</evidence>
<proteinExistence type="predicted"/>
<dbReference type="EMBL" id="CAADJD010000023">
    <property type="protein sequence ID" value="VFS76200.1"/>
    <property type="molecule type" value="Genomic_DNA"/>
</dbReference>
<reference evidence="1 2" key="1">
    <citation type="submission" date="2019-03" db="EMBL/GenBank/DDBJ databases">
        <authorList>
            <consortium name="Pathogen Informatics"/>
        </authorList>
    </citation>
    <scope>NUCLEOTIDE SEQUENCE [LARGE SCALE GENOMIC DNA]</scope>
    <source>
        <strain evidence="1 2">NCTC12993</strain>
    </source>
</reference>
<dbReference type="Proteomes" id="UP000401081">
    <property type="component" value="Unassembled WGS sequence"/>
</dbReference>
<evidence type="ECO:0000313" key="2">
    <source>
        <dbReference type="Proteomes" id="UP000401081"/>
    </source>
</evidence>
<name>A0A485BSB2_KLUCR</name>
<keyword evidence="2" id="KW-1185">Reference proteome</keyword>
<protein>
    <submittedName>
        <fullName evidence="1">EIICBA-Glc 2</fullName>
    </submittedName>
</protein>